<dbReference type="AlphaFoldDB" id="A0A370GBK8"/>
<name>A0A370GBK8_9BACI</name>
<evidence type="ECO:0000313" key="2">
    <source>
        <dbReference type="EMBL" id="RDI41087.1"/>
    </source>
</evidence>
<reference evidence="2 3" key="1">
    <citation type="submission" date="2018-07" db="EMBL/GenBank/DDBJ databases">
        <title>Genomic Encyclopedia of Type Strains, Phase IV (KMG-IV): sequencing the most valuable type-strain genomes for metagenomic binning, comparative biology and taxonomic classification.</title>
        <authorList>
            <person name="Goeker M."/>
        </authorList>
    </citation>
    <scope>NUCLEOTIDE SEQUENCE [LARGE SCALE GENOMIC DNA]</scope>
    <source>
        <strain evidence="2 3">DSM 25281</strain>
    </source>
</reference>
<accession>A0A370GBK8</accession>
<dbReference type="InterPro" id="IPR016181">
    <property type="entry name" value="Acyl_CoA_acyltransferase"/>
</dbReference>
<keyword evidence="2" id="KW-0808">Transferase</keyword>
<dbReference type="InterPro" id="IPR051531">
    <property type="entry name" value="N-acetyltransferase"/>
</dbReference>
<dbReference type="InterPro" id="IPR000182">
    <property type="entry name" value="GNAT_dom"/>
</dbReference>
<dbReference type="PANTHER" id="PTHR43792:SF1">
    <property type="entry name" value="N-ACETYLTRANSFERASE DOMAIN-CONTAINING PROTEIN"/>
    <property type="match status" value="1"/>
</dbReference>
<gene>
    <name evidence="2" type="ORF">DFR59_11091</name>
</gene>
<feature type="domain" description="N-acetyltransferase" evidence="1">
    <location>
        <begin position="12"/>
        <end position="171"/>
    </location>
</feature>
<comment type="caution">
    <text evidence="2">The sequence shown here is derived from an EMBL/GenBank/DDBJ whole genome shotgun (WGS) entry which is preliminary data.</text>
</comment>
<proteinExistence type="predicted"/>
<evidence type="ECO:0000313" key="3">
    <source>
        <dbReference type="Proteomes" id="UP000255326"/>
    </source>
</evidence>
<evidence type="ECO:0000259" key="1">
    <source>
        <dbReference type="PROSITE" id="PS51186"/>
    </source>
</evidence>
<dbReference type="Pfam" id="PF13302">
    <property type="entry name" value="Acetyltransf_3"/>
    <property type="match status" value="1"/>
</dbReference>
<keyword evidence="3" id="KW-1185">Reference proteome</keyword>
<dbReference type="PROSITE" id="PS51186">
    <property type="entry name" value="GNAT"/>
    <property type="match status" value="1"/>
</dbReference>
<dbReference type="OrthoDB" id="9798081at2"/>
<organism evidence="2 3">
    <name type="scientific">Falsibacillus pallidus</name>
    <dbReference type="NCBI Taxonomy" id="493781"/>
    <lineage>
        <taxon>Bacteria</taxon>
        <taxon>Bacillati</taxon>
        <taxon>Bacillota</taxon>
        <taxon>Bacilli</taxon>
        <taxon>Bacillales</taxon>
        <taxon>Bacillaceae</taxon>
        <taxon>Falsibacillus</taxon>
    </lineage>
</organism>
<protein>
    <submittedName>
        <fullName evidence="2">Ribosomal-protein-alanine N-acetyltransferase</fullName>
    </submittedName>
</protein>
<dbReference type="GO" id="GO:0016747">
    <property type="term" value="F:acyltransferase activity, transferring groups other than amino-acyl groups"/>
    <property type="evidence" value="ECO:0007669"/>
    <property type="project" value="InterPro"/>
</dbReference>
<dbReference type="EMBL" id="QQAY01000010">
    <property type="protein sequence ID" value="RDI41087.1"/>
    <property type="molecule type" value="Genomic_DNA"/>
</dbReference>
<dbReference type="Gene3D" id="3.40.630.30">
    <property type="match status" value="1"/>
</dbReference>
<dbReference type="PANTHER" id="PTHR43792">
    <property type="entry name" value="GNAT FAMILY, PUTATIVE (AFU_ORTHOLOGUE AFUA_3G00765)-RELATED-RELATED"/>
    <property type="match status" value="1"/>
</dbReference>
<dbReference type="SUPFAM" id="SSF55729">
    <property type="entry name" value="Acyl-CoA N-acyltransferases (Nat)"/>
    <property type="match status" value="1"/>
</dbReference>
<dbReference type="Proteomes" id="UP000255326">
    <property type="component" value="Unassembled WGS sequence"/>
</dbReference>
<sequence length="171" mass="19951">MMIESKIHTKRVLLRKFKDEDIIDFYEIVKKHEVGEWLGVERGMTFVESENYINTIINHWTIHKFGVWAVISKINNRIIGHCGLRCFNETQDVEIIYLLEPKFWGQGFATEAGAAAVQFAFESLKIDTLHARIRSSNGKSKNVIKKLGFSFVEDREYEGRTLSYYMMHNPT</sequence>